<evidence type="ECO:0000313" key="6">
    <source>
        <dbReference type="Proteomes" id="UP000264002"/>
    </source>
</evidence>
<dbReference type="GO" id="GO:0003700">
    <property type="term" value="F:DNA-binding transcription factor activity"/>
    <property type="evidence" value="ECO:0007669"/>
    <property type="project" value="InterPro"/>
</dbReference>
<dbReference type="PRINTS" id="PR00035">
    <property type="entry name" value="HTHGNTR"/>
</dbReference>
<dbReference type="PANTHER" id="PTHR43537">
    <property type="entry name" value="TRANSCRIPTIONAL REGULATOR, GNTR FAMILY"/>
    <property type="match status" value="1"/>
</dbReference>
<accession>A0A372MGI5</accession>
<keyword evidence="3" id="KW-0804">Transcription</keyword>
<evidence type="ECO:0000259" key="4">
    <source>
        <dbReference type="PROSITE" id="PS50949"/>
    </source>
</evidence>
<reference evidence="5 6" key="2">
    <citation type="submission" date="2018-09" db="EMBL/GenBank/DDBJ databases">
        <title>Genome of Sphaerochaeta halotolerans strain 4-11.</title>
        <authorList>
            <person name="Nazina T.N."/>
            <person name="Sokolova D.S."/>
        </authorList>
    </citation>
    <scope>NUCLEOTIDE SEQUENCE [LARGE SCALE GENOMIC DNA]</scope>
    <source>
        <strain evidence="5 6">4-11</strain>
    </source>
</reference>
<dbReference type="EMBL" id="QUWK01000009">
    <property type="protein sequence ID" value="RFU94406.1"/>
    <property type="molecule type" value="Genomic_DNA"/>
</dbReference>
<keyword evidence="2" id="KW-0238">DNA-binding</keyword>
<dbReference type="Gene3D" id="1.10.10.10">
    <property type="entry name" value="Winged helix-like DNA-binding domain superfamily/Winged helix DNA-binding domain"/>
    <property type="match status" value="1"/>
</dbReference>
<dbReference type="Gene3D" id="1.20.120.530">
    <property type="entry name" value="GntR ligand-binding domain-like"/>
    <property type="match status" value="1"/>
</dbReference>
<name>A0A372MGI5_9SPIR</name>
<proteinExistence type="predicted"/>
<dbReference type="SUPFAM" id="SSF46785">
    <property type="entry name" value="Winged helix' DNA-binding domain"/>
    <property type="match status" value="1"/>
</dbReference>
<dbReference type="SMART" id="SM00895">
    <property type="entry name" value="FCD"/>
    <property type="match status" value="1"/>
</dbReference>
<dbReference type="InterPro" id="IPR008920">
    <property type="entry name" value="TF_FadR/GntR_C"/>
</dbReference>
<evidence type="ECO:0000256" key="1">
    <source>
        <dbReference type="ARBA" id="ARBA00023015"/>
    </source>
</evidence>
<dbReference type="InterPro" id="IPR036390">
    <property type="entry name" value="WH_DNA-bd_sf"/>
</dbReference>
<dbReference type="InterPro" id="IPR000524">
    <property type="entry name" value="Tscrpt_reg_HTH_GntR"/>
</dbReference>
<organism evidence="5 6">
    <name type="scientific">Sphaerochaeta halotolerans</name>
    <dbReference type="NCBI Taxonomy" id="2293840"/>
    <lineage>
        <taxon>Bacteria</taxon>
        <taxon>Pseudomonadati</taxon>
        <taxon>Spirochaetota</taxon>
        <taxon>Spirochaetia</taxon>
        <taxon>Spirochaetales</taxon>
        <taxon>Sphaerochaetaceae</taxon>
        <taxon>Sphaerochaeta</taxon>
    </lineage>
</organism>
<keyword evidence="6" id="KW-1185">Reference proteome</keyword>
<gene>
    <name evidence="5" type="ORF">DYP60_09385</name>
</gene>
<dbReference type="RefSeq" id="WP_117330745.1">
    <property type="nucleotide sequence ID" value="NZ_QUWK01000009.1"/>
</dbReference>
<dbReference type="SMART" id="SM00345">
    <property type="entry name" value="HTH_GNTR"/>
    <property type="match status" value="1"/>
</dbReference>
<keyword evidence="1" id="KW-0805">Transcription regulation</keyword>
<evidence type="ECO:0000256" key="2">
    <source>
        <dbReference type="ARBA" id="ARBA00023125"/>
    </source>
</evidence>
<reference evidence="6" key="1">
    <citation type="submission" date="2018-08" db="EMBL/GenBank/DDBJ databases">
        <authorList>
            <person name="Grouzdev D.S."/>
            <person name="Krutkina M.S."/>
        </authorList>
    </citation>
    <scope>NUCLEOTIDE SEQUENCE [LARGE SCALE GENOMIC DNA]</scope>
    <source>
        <strain evidence="6">4-11</strain>
    </source>
</reference>
<comment type="caution">
    <text evidence="5">The sequence shown here is derived from an EMBL/GenBank/DDBJ whole genome shotgun (WGS) entry which is preliminary data.</text>
</comment>
<evidence type="ECO:0000313" key="5">
    <source>
        <dbReference type="EMBL" id="RFU94406.1"/>
    </source>
</evidence>
<evidence type="ECO:0000256" key="3">
    <source>
        <dbReference type="ARBA" id="ARBA00023163"/>
    </source>
</evidence>
<dbReference type="PANTHER" id="PTHR43537:SF5">
    <property type="entry name" value="UXU OPERON TRANSCRIPTIONAL REGULATOR"/>
    <property type="match status" value="1"/>
</dbReference>
<dbReference type="SUPFAM" id="SSF48008">
    <property type="entry name" value="GntR ligand-binding domain-like"/>
    <property type="match status" value="1"/>
</dbReference>
<dbReference type="Pfam" id="PF07729">
    <property type="entry name" value="FCD"/>
    <property type="match status" value="1"/>
</dbReference>
<dbReference type="CDD" id="cd07377">
    <property type="entry name" value="WHTH_GntR"/>
    <property type="match status" value="1"/>
</dbReference>
<dbReference type="Pfam" id="PF00392">
    <property type="entry name" value="GntR"/>
    <property type="match status" value="1"/>
</dbReference>
<dbReference type="Proteomes" id="UP000264002">
    <property type="component" value="Unassembled WGS sequence"/>
</dbReference>
<protein>
    <submittedName>
        <fullName evidence="5">FadR family transcriptional regulator</fullName>
    </submittedName>
</protein>
<dbReference type="InterPro" id="IPR036388">
    <property type="entry name" value="WH-like_DNA-bd_sf"/>
</dbReference>
<dbReference type="InterPro" id="IPR011711">
    <property type="entry name" value="GntR_C"/>
</dbReference>
<dbReference type="GO" id="GO:0003677">
    <property type="term" value="F:DNA binding"/>
    <property type="evidence" value="ECO:0007669"/>
    <property type="project" value="UniProtKB-KW"/>
</dbReference>
<feature type="domain" description="HTH gntR-type" evidence="4">
    <location>
        <begin position="9"/>
        <end position="77"/>
    </location>
</feature>
<dbReference type="AlphaFoldDB" id="A0A372MGI5"/>
<dbReference type="PROSITE" id="PS50949">
    <property type="entry name" value="HTH_GNTR"/>
    <property type="match status" value="1"/>
</dbReference>
<sequence length="235" mass="26412">METTVRNKKTLAEQTADRLTETIMNAEFKKGQQLPSEFQLAEKLDVGRGTIREAIKILISRHVVEIKRGTGTFVAEKPGQVEDPLGLAFIKDKKKLSMDLYEMRLMIEPQIASLAARRVTKEGMMKLEASLQAIEENIAKGMPWTDEDIAFHETIAEASGNQLASTLIPIIHSAVKVFAYLYGKPLTETTIATHREIMDAIRAKDPERAEIAMRNHLQRNKVYAEHLRETAGENA</sequence>